<dbReference type="STRING" id="1560201.NG42_16070"/>
<gene>
    <name evidence="2" type="ORF">NG42_16070</name>
    <name evidence="3" type="ORF">NG43_16920</name>
</gene>
<evidence type="ECO:0000313" key="5">
    <source>
        <dbReference type="Proteomes" id="UP000037088"/>
    </source>
</evidence>
<dbReference type="AlphaFoldDB" id="A0A0L7T014"/>
<name>A0A0L7T014_9GAMM</name>
<sequence>MIMNEIVFSELEGVEFDPLYNEILFILAEHDNSIDPLNNQQAGEQINWLDIREKSERLLMVCHDLRVIIWFMRAGFHTLGVAALWQGIKLIDDLLAAKETVYPLLVDEPVGSGHAAALGWLSTPSCLSELKKARLASEIGLTFEAVYENALQSAESTVTFAELIVMLDSADSGYQAQNTPVLSQQLAFVGEALERIEQYANQNSDGYLLECRNLRAVIGKLAAQLSGLNSDAETPFSDEMSGEDLLADPAQATSANVRMDGKIRTRQEAILMLDRIIDYFKTYEPSHPAPIFIKRSQKMIGMEFENIVEELMPDAMSSLKQFIGK</sequence>
<evidence type="ECO:0000313" key="4">
    <source>
        <dbReference type="Proteomes" id="UP000036851"/>
    </source>
</evidence>
<dbReference type="PATRIC" id="fig|1560201.3.peg.3404"/>
<dbReference type="PANTHER" id="PTHR37951">
    <property type="entry name" value="CYTOPLASMIC PROTEIN-RELATED"/>
    <property type="match status" value="1"/>
</dbReference>
<dbReference type="InterPro" id="IPR017740">
    <property type="entry name" value="TssA-like"/>
</dbReference>
<organism evidence="2 5">
    <name type="scientific">Winslowiella iniecta</name>
    <dbReference type="NCBI Taxonomy" id="1560201"/>
    <lineage>
        <taxon>Bacteria</taxon>
        <taxon>Pseudomonadati</taxon>
        <taxon>Pseudomonadota</taxon>
        <taxon>Gammaproteobacteria</taxon>
        <taxon>Enterobacterales</taxon>
        <taxon>Erwiniaceae</taxon>
        <taxon>Winslowiella</taxon>
    </lineage>
</organism>
<reference evidence="4 5" key="1">
    <citation type="journal article" date="2015" name="Int. J. Syst. Evol. Microbiol.">
        <title>Erwinia iniecta sp. nov., isolated from Russian wheat aphids (Diuraphis noxia).</title>
        <authorList>
            <person name="Campillo T."/>
            <person name="Luna E."/>
            <person name="Portier P."/>
            <person name="Fischer-Le Saux M."/>
            <person name="Lapitan N."/>
            <person name="Tisserat N.A."/>
            <person name="Leach J.E."/>
        </authorList>
    </citation>
    <scope>NUCLEOTIDE SEQUENCE [LARGE SCALE GENOMIC DNA]</scope>
    <source>
        <strain evidence="2 5">B120</strain>
        <strain evidence="3 4">B149</strain>
    </source>
</reference>
<comment type="caution">
    <text evidence="2">The sequence shown here is derived from an EMBL/GenBank/DDBJ whole genome shotgun (WGS) entry which is preliminary data.</text>
</comment>
<feature type="domain" description="ImpA N-terminal" evidence="1">
    <location>
        <begin position="15"/>
        <end position="121"/>
    </location>
</feature>
<proteinExistence type="predicted"/>
<dbReference type="EMBL" id="JRXF01000029">
    <property type="protein sequence ID" value="KOC90554.1"/>
    <property type="molecule type" value="Genomic_DNA"/>
</dbReference>
<dbReference type="PANTHER" id="PTHR37951:SF1">
    <property type="entry name" value="TYPE VI SECRETION SYSTEM COMPONENT TSSA1"/>
    <property type="match status" value="1"/>
</dbReference>
<dbReference type="Proteomes" id="UP000037088">
    <property type="component" value="Unassembled WGS sequence"/>
</dbReference>
<accession>A0A0L7T014</accession>
<dbReference type="InterPro" id="IPR010657">
    <property type="entry name" value="ImpA_N"/>
</dbReference>
<keyword evidence="5" id="KW-1185">Reference proteome</keyword>
<evidence type="ECO:0000259" key="1">
    <source>
        <dbReference type="Pfam" id="PF06812"/>
    </source>
</evidence>
<dbReference type="Proteomes" id="UP000036851">
    <property type="component" value="Unassembled WGS sequence"/>
</dbReference>
<dbReference type="Pfam" id="PF06812">
    <property type="entry name" value="ImpA_N"/>
    <property type="match status" value="1"/>
</dbReference>
<evidence type="ECO:0000313" key="3">
    <source>
        <dbReference type="EMBL" id="KOC90554.1"/>
    </source>
</evidence>
<dbReference type="EMBL" id="JRXE01000023">
    <property type="protein sequence ID" value="KOC88566.1"/>
    <property type="molecule type" value="Genomic_DNA"/>
</dbReference>
<protein>
    <recommendedName>
        <fullName evidence="1">ImpA N-terminal domain-containing protein</fullName>
    </recommendedName>
</protein>
<evidence type="ECO:0000313" key="2">
    <source>
        <dbReference type="EMBL" id="KOC88566.1"/>
    </source>
</evidence>